<dbReference type="Proteomes" id="UP001205843">
    <property type="component" value="Unassembled WGS sequence"/>
</dbReference>
<dbReference type="GO" id="GO:0004553">
    <property type="term" value="F:hydrolase activity, hydrolyzing O-glycosyl compounds"/>
    <property type="evidence" value="ECO:0007669"/>
    <property type="project" value="InterPro"/>
</dbReference>
<dbReference type="InterPro" id="IPR008258">
    <property type="entry name" value="Transglycosylase_SLT_dom_1"/>
</dbReference>
<dbReference type="SUPFAM" id="SSF53955">
    <property type="entry name" value="Lysozyme-like"/>
    <property type="match status" value="1"/>
</dbReference>
<feature type="signal peptide" evidence="3">
    <location>
        <begin position="1"/>
        <end position="24"/>
    </location>
</feature>
<dbReference type="CDD" id="cd13401">
    <property type="entry name" value="Slt70-like"/>
    <property type="match status" value="1"/>
</dbReference>
<evidence type="ECO:0000259" key="5">
    <source>
        <dbReference type="Pfam" id="PF14718"/>
    </source>
</evidence>
<keyword evidence="7" id="KW-1185">Reference proteome</keyword>
<feature type="chain" id="PRO_5041916352" evidence="3">
    <location>
        <begin position="25"/>
        <end position="656"/>
    </location>
</feature>
<dbReference type="Gene3D" id="1.10.1240.20">
    <property type="entry name" value="Lytic transglycosylase, superhelical linker domain"/>
    <property type="match status" value="1"/>
</dbReference>
<dbReference type="Gene3D" id="1.10.530.10">
    <property type="match status" value="1"/>
</dbReference>
<dbReference type="InterPro" id="IPR037061">
    <property type="entry name" value="Lytic_TGlycoase_superhlx_L_sf"/>
</dbReference>
<keyword evidence="6" id="KW-0378">Hydrolase</keyword>
<feature type="domain" description="Lytic transglycosylase superhelical linker" evidence="5">
    <location>
        <begin position="406"/>
        <end position="472"/>
    </location>
</feature>
<dbReference type="RefSeq" id="WP_253477993.1">
    <property type="nucleotide sequence ID" value="NZ_JALJXV010000005.1"/>
</dbReference>
<comment type="similarity">
    <text evidence="1">Belongs to the transglycosylase Slt family.</text>
</comment>
<evidence type="ECO:0000256" key="2">
    <source>
        <dbReference type="ARBA" id="ARBA00022729"/>
    </source>
</evidence>
<dbReference type="GO" id="GO:0016020">
    <property type="term" value="C:membrane"/>
    <property type="evidence" value="ECO:0007669"/>
    <property type="project" value="InterPro"/>
</dbReference>
<dbReference type="AlphaFoldDB" id="A0AAE3KBX0"/>
<evidence type="ECO:0000313" key="7">
    <source>
        <dbReference type="Proteomes" id="UP001205843"/>
    </source>
</evidence>
<comment type="caution">
    <text evidence="6">The sequence shown here is derived from an EMBL/GenBank/DDBJ whole genome shotgun (WGS) entry which is preliminary data.</text>
</comment>
<dbReference type="EC" id="3.2.1.-" evidence="6"/>
<protein>
    <submittedName>
        <fullName evidence="6">Soluble lytic murein transglycosylase</fullName>
        <ecNumber evidence="6">3.2.1.-</ecNumber>
    </submittedName>
</protein>
<dbReference type="SUPFAM" id="SSF48435">
    <property type="entry name" value="Bacterial muramidases"/>
    <property type="match status" value="1"/>
</dbReference>
<reference evidence="6" key="1">
    <citation type="submission" date="2022-03" db="EMBL/GenBank/DDBJ databases">
        <title>Genomic Encyclopedia of Type Strains, Phase III (KMG-III): the genomes of soil and plant-associated and newly described type strains.</title>
        <authorList>
            <person name="Whitman W."/>
        </authorList>
    </citation>
    <scope>NUCLEOTIDE SEQUENCE</scope>
    <source>
        <strain evidence="6">ANL 6-2</strain>
    </source>
</reference>
<dbReference type="InterPro" id="IPR012289">
    <property type="entry name" value="Lytic_TGlycosylase_superhlx_L"/>
</dbReference>
<dbReference type="PANTHER" id="PTHR37423">
    <property type="entry name" value="SOLUBLE LYTIC MUREIN TRANSGLYCOSYLASE-RELATED"/>
    <property type="match status" value="1"/>
</dbReference>
<accession>A0AAE3KBX0</accession>
<proteinExistence type="inferred from homology"/>
<dbReference type="EMBL" id="JALJXV010000005">
    <property type="protein sequence ID" value="MCP1675081.1"/>
    <property type="molecule type" value="Genomic_DNA"/>
</dbReference>
<dbReference type="InterPro" id="IPR008939">
    <property type="entry name" value="Lytic_TGlycosylase_superhlx_U"/>
</dbReference>
<dbReference type="PROSITE" id="PS00922">
    <property type="entry name" value="TRANSGLYCOSYLASE"/>
    <property type="match status" value="1"/>
</dbReference>
<dbReference type="GO" id="GO:0042597">
    <property type="term" value="C:periplasmic space"/>
    <property type="evidence" value="ECO:0007669"/>
    <property type="project" value="InterPro"/>
</dbReference>
<evidence type="ECO:0000313" key="6">
    <source>
        <dbReference type="EMBL" id="MCP1675081.1"/>
    </source>
</evidence>
<evidence type="ECO:0000256" key="1">
    <source>
        <dbReference type="ARBA" id="ARBA00007734"/>
    </source>
</evidence>
<keyword evidence="2 3" id="KW-0732">Signal</keyword>
<organism evidence="6 7">
    <name type="scientific">Natronocella acetinitrilica</name>
    <dbReference type="NCBI Taxonomy" id="414046"/>
    <lineage>
        <taxon>Bacteria</taxon>
        <taxon>Pseudomonadati</taxon>
        <taxon>Pseudomonadota</taxon>
        <taxon>Gammaproteobacteria</taxon>
        <taxon>Chromatiales</taxon>
        <taxon>Ectothiorhodospiraceae</taxon>
        <taxon>Natronocella</taxon>
    </lineage>
</organism>
<sequence>MRRCILTVLSAGLLFFGGAISTLAADGNDEQRQRFLAAYERLEAGRSIDLAAEQRALAGYPLTPYLAYRDLHNRINRAEPREVRRFLDDHEGLPVSGLLHNRWLSSLGRRGEWTTFLEFDHGRGGAALACYRLRAERNAGGGIDDTWLQSARELWTVGHSQPNACDPVFAELYDRGALSAERRWQRIEQSMLAGNTGLARALRPRLGRDQQLALDQWLEVAANPARALRNDQLEGSTERGRSIVMDAFNRLARSDRDAARRLLDRYTADGRITADDAVAVQRQIALRAAYSRTPESRELLESLPSGARDASVLEWTARIKVGRQDWPEVIQAIEVMDEEQRGQSEWRYWLGHALLEVGQVAEAEVLLDTLSTERHYYGFLAADSLGRPYAMNHRPAARDAAVIAAVQQKPGVVRAREWLLLGYATEARREWHAALAGADAETWTGAAHLARDWGWYDRSVDAANRGGQHDDLELRFPLAYRNAIEDGARHAGVDPALVFALIRKESAFNPDARSRVGALGLMQVMPATGREVARRHGMGAPSTDDLRSPAQNLRLGNLYLAEMLTRFEGNMILAGAAYNAGPNRTEGWKTDNAGLPAAVWIENITFGETRDYVKSLLAFRAVFDWQLRGEARSLAAVMQTMPGIAAELDIALRDND</sequence>
<dbReference type="PANTHER" id="PTHR37423:SF5">
    <property type="entry name" value="SOLUBLE LYTIC MUREIN TRANSGLYCOSYLASE"/>
    <property type="match status" value="1"/>
</dbReference>
<dbReference type="Pfam" id="PF14718">
    <property type="entry name" value="SLT_L"/>
    <property type="match status" value="1"/>
</dbReference>
<dbReference type="Pfam" id="PF01464">
    <property type="entry name" value="SLT"/>
    <property type="match status" value="1"/>
</dbReference>
<evidence type="ECO:0000256" key="3">
    <source>
        <dbReference type="SAM" id="SignalP"/>
    </source>
</evidence>
<dbReference type="InterPro" id="IPR000189">
    <property type="entry name" value="Transglyc_AS"/>
</dbReference>
<feature type="domain" description="Transglycosylase SLT" evidence="4">
    <location>
        <begin position="485"/>
        <end position="594"/>
    </location>
</feature>
<name>A0AAE3KBX0_9GAMM</name>
<dbReference type="InterPro" id="IPR023346">
    <property type="entry name" value="Lysozyme-like_dom_sf"/>
</dbReference>
<dbReference type="GO" id="GO:0000270">
    <property type="term" value="P:peptidoglycan metabolic process"/>
    <property type="evidence" value="ECO:0007669"/>
    <property type="project" value="InterPro"/>
</dbReference>
<evidence type="ECO:0000259" key="4">
    <source>
        <dbReference type="Pfam" id="PF01464"/>
    </source>
</evidence>
<gene>
    <name evidence="6" type="ORF">J2T57_002229</name>
</gene>
<keyword evidence="6" id="KW-0326">Glycosidase</keyword>
<dbReference type="GO" id="GO:0008933">
    <property type="term" value="F:peptidoglycan lytic transglycosylase activity"/>
    <property type="evidence" value="ECO:0007669"/>
    <property type="project" value="InterPro"/>
</dbReference>
<dbReference type="Gene3D" id="1.25.20.10">
    <property type="entry name" value="Bacterial muramidases"/>
    <property type="match status" value="1"/>
</dbReference>